<dbReference type="GO" id="GO:0004493">
    <property type="term" value="F:methylmalonyl-CoA epimerase activity"/>
    <property type="evidence" value="ECO:0007669"/>
    <property type="project" value="TreeGrafter"/>
</dbReference>
<feature type="domain" description="VOC" evidence="2">
    <location>
        <begin position="4"/>
        <end position="121"/>
    </location>
</feature>
<dbReference type="PANTHER" id="PTHR43048:SF3">
    <property type="entry name" value="METHYLMALONYL-COA EPIMERASE, MITOCHONDRIAL"/>
    <property type="match status" value="1"/>
</dbReference>
<dbReference type="PROSITE" id="PS51819">
    <property type="entry name" value="VOC"/>
    <property type="match status" value="2"/>
</dbReference>
<dbReference type="GO" id="GO:0046491">
    <property type="term" value="P:L-methylmalonyl-CoA metabolic process"/>
    <property type="evidence" value="ECO:0007669"/>
    <property type="project" value="TreeGrafter"/>
</dbReference>
<dbReference type="PANTHER" id="PTHR43048">
    <property type="entry name" value="METHYLMALONYL-COA EPIMERASE"/>
    <property type="match status" value="1"/>
</dbReference>
<sequence length="258" mass="27375">MIHELNHLGIVTADLDRSVAFYVDLLGARPVWSAEVAASGMRIAYLQLAQGLVELIEFAGDAAPAGANHLGFLSDDLDGDVERLRSSGAVVTVEPRATGSGVGRQALVLDPDGVWIELLQRDLPLRSGTTPHPHIHAIDHVALQADDHDRSLAFYRDGLGMAVARQTPIPSLDTTLTYLHHGEDVVELLPKVHDGARLHHLALVVDDVDAALARLVADGGEPDGPSRPAAGGIGRVGSVTDPNGVVIEFVDRPRVLEG</sequence>
<keyword evidence="4" id="KW-1185">Reference proteome</keyword>
<reference evidence="3 4" key="1">
    <citation type="submission" date="2019-06" db="EMBL/GenBank/DDBJ databases">
        <authorList>
            <person name="Li F."/>
        </authorList>
    </citation>
    <scope>NUCLEOTIDE SEQUENCE [LARGE SCALE GENOMIC DNA]</scope>
    <source>
        <strain evidence="3 4">10F1D-1</strain>
    </source>
</reference>
<protein>
    <recommendedName>
        <fullName evidence="2">VOC domain-containing protein</fullName>
    </recommendedName>
</protein>
<dbReference type="InterPro" id="IPR051785">
    <property type="entry name" value="MMCE/EMCE_epimerase"/>
</dbReference>
<evidence type="ECO:0000256" key="1">
    <source>
        <dbReference type="ARBA" id="ARBA00022723"/>
    </source>
</evidence>
<dbReference type="Proteomes" id="UP000316252">
    <property type="component" value="Unassembled WGS sequence"/>
</dbReference>
<dbReference type="InterPro" id="IPR004360">
    <property type="entry name" value="Glyas_Fos-R_dOase_dom"/>
</dbReference>
<dbReference type="RefSeq" id="WP_141164624.1">
    <property type="nucleotide sequence ID" value="NZ_VHQG01000005.1"/>
</dbReference>
<dbReference type="Gene3D" id="3.10.180.10">
    <property type="entry name" value="2,3-Dihydroxybiphenyl 1,2-Dioxygenase, domain 1"/>
    <property type="match status" value="2"/>
</dbReference>
<comment type="caution">
    <text evidence="3">The sequence shown here is derived from an EMBL/GenBank/DDBJ whole genome shotgun (WGS) entry which is preliminary data.</text>
</comment>
<dbReference type="GO" id="GO:0046872">
    <property type="term" value="F:metal ion binding"/>
    <property type="evidence" value="ECO:0007669"/>
    <property type="project" value="UniProtKB-KW"/>
</dbReference>
<organism evidence="3 4">
    <name type="scientific">Schumannella soli</name>
    <dbReference type="NCBI Taxonomy" id="2590779"/>
    <lineage>
        <taxon>Bacteria</taxon>
        <taxon>Bacillati</taxon>
        <taxon>Actinomycetota</taxon>
        <taxon>Actinomycetes</taxon>
        <taxon>Micrococcales</taxon>
        <taxon>Microbacteriaceae</taxon>
        <taxon>Schumannella</taxon>
    </lineage>
</organism>
<dbReference type="SUPFAM" id="SSF54593">
    <property type="entry name" value="Glyoxalase/Bleomycin resistance protein/Dihydroxybiphenyl dioxygenase"/>
    <property type="match status" value="2"/>
</dbReference>
<dbReference type="InterPro" id="IPR037523">
    <property type="entry name" value="VOC_core"/>
</dbReference>
<keyword evidence="1" id="KW-0479">Metal-binding</keyword>
<feature type="domain" description="VOC" evidence="2">
    <location>
        <begin position="137"/>
        <end position="252"/>
    </location>
</feature>
<gene>
    <name evidence="3" type="ORF">FJ657_15465</name>
</gene>
<evidence type="ECO:0000313" key="3">
    <source>
        <dbReference type="EMBL" id="TPW74045.1"/>
    </source>
</evidence>
<proteinExistence type="predicted"/>
<dbReference type="AlphaFoldDB" id="A0A506XW64"/>
<name>A0A506XW64_9MICO</name>
<dbReference type="EMBL" id="VHQG01000005">
    <property type="protein sequence ID" value="TPW74045.1"/>
    <property type="molecule type" value="Genomic_DNA"/>
</dbReference>
<dbReference type="OrthoDB" id="9798430at2"/>
<evidence type="ECO:0000313" key="4">
    <source>
        <dbReference type="Proteomes" id="UP000316252"/>
    </source>
</evidence>
<evidence type="ECO:0000259" key="2">
    <source>
        <dbReference type="PROSITE" id="PS51819"/>
    </source>
</evidence>
<dbReference type="Pfam" id="PF00903">
    <property type="entry name" value="Glyoxalase"/>
    <property type="match status" value="2"/>
</dbReference>
<dbReference type="InterPro" id="IPR029068">
    <property type="entry name" value="Glyas_Bleomycin-R_OHBP_Dase"/>
</dbReference>
<accession>A0A506XW64</accession>